<dbReference type="InterPro" id="IPR032834">
    <property type="entry name" value="NatK-like_C"/>
</dbReference>
<evidence type="ECO:0000256" key="1">
    <source>
        <dbReference type="SAM" id="Phobius"/>
    </source>
</evidence>
<feature type="transmembrane region" description="Helical" evidence="1">
    <location>
        <begin position="5"/>
        <end position="22"/>
    </location>
</feature>
<feature type="transmembrane region" description="Helical" evidence="1">
    <location>
        <begin position="154"/>
        <end position="176"/>
    </location>
</feature>
<dbReference type="AlphaFoldDB" id="A0A3A9B1S4"/>
<dbReference type="EMBL" id="RAYQ01000002">
    <property type="protein sequence ID" value="RKI93701.1"/>
    <property type="molecule type" value="Genomic_DNA"/>
</dbReference>
<evidence type="ECO:0000313" key="3">
    <source>
        <dbReference type="EMBL" id="RKI93701.1"/>
    </source>
</evidence>
<accession>A0A3A9B1S4</accession>
<comment type="caution">
    <text evidence="3">The sequence shown here is derived from an EMBL/GenBank/DDBJ whole genome shotgun (WGS) entry which is preliminary data.</text>
</comment>
<dbReference type="CDD" id="cd16935">
    <property type="entry name" value="HATPase_AgrC-ComD-like"/>
    <property type="match status" value="1"/>
</dbReference>
<protein>
    <submittedName>
        <fullName evidence="3">GHKL domain-containing protein</fullName>
    </submittedName>
</protein>
<keyword evidence="1" id="KW-1133">Transmembrane helix</keyword>
<proteinExistence type="predicted"/>
<keyword evidence="4" id="KW-1185">Reference proteome</keyword>
<dbReference type="Pfam" id="PF14501">
    <property type="entry name" value="HATPase_c_5"/>
    <property type="match status" value="1"/>
</dbReference>
<feature type="domain" description="Sensor histidine kinase NatK-like C-terminal" evidence="2">
    <location>
        <begin position="330"/>
        <end position="425"/>
    </location>
</feature>
<feature type="transmembrane region" description="Helical" evidence="1">
    <location>
        <begin position="76"/>
        <end position="100"/>
    </location>
</feature>
<evidence type="ECO:0000259" key="2">
    <source>
        <dbReference type="Pfam" id="PF14501"/>
    </source>
</evidence>
<dbReference type="SUPFAM" id="SSF55874">
    <property type="entry name" value="ATPase domain of HSP90 chaperone/DNA topoisomerase II/histidine kinase"/>
    <property type="match status" value="1"/>
</dbReference>
<sequence>MINTICYFFSFLVEAIILWQYSSNLFPARRTPQRKLAVLCGLYFILFCVSLSDSIWINIILYFLLNFIFLLTQYYLIWYTALFHSSILTAVMAMSELVVYGIAKHFAPRFLDNGREFYHLLFFSFFSKLIFFAVTYILIHLMKNSKKDAGQHDQSVFLLVFIPLTSIFIMLTFVSIGESVLLPSSLDWMVTMGAVLLLAANLLMFEINHYHQKKNMEFAEIQLLLQKESDSAQYYKMLNAQNENQRILIHDIKKHLQSIDLLNEQREYAKISAYIRQLVLSPDLKEFSRLCDHEMLNSILCRYMQRCTDSHITFHADIRSGTTDFIADNDLTSLFCNLLDNAITAAGIIPDSFIEINTSKREKTPFIVITVINSCRKNPFLCKDRQLTVNKNGHGFGLKSIRKVVSKYHGNLQMYYNDDTLTFHTIIALKQ</sequence>
<reference evidence="3 4" key="1">
    <citation type="submission" date="2018-09" db="EMBL/GenBank/DDBJ databases">
        <title>Murine metabolic-syndrome-specific gut microbial biobank.</title>
        <authorList>
            <person name="Liu C."/>
        </authorList>
    </citation>
    <scope>NUCLEOTIDE SEQUENCE [LARGE SCALE GENOMIC DNA]</scope>
    <source>
        <strain evidence="3 4">0.1xD8-82</strain>
    </source>
</reference>
<dbReference type="PANTHER" id="PTHR40448:SF1">
    <property type="entry name" value="TWO-COMPONENT SENSOR HISTIDINE KINASE"/>
    <property type="match status" value="1"/>
</dbReference>
<keyword evidence="1" id="KW-0812">Transmembrane</keyword>
<dbReference type="OrthoDB" id="9813149at2"/>
<keyword evidence="1" id="KW-0472">Membrane</keyword>
<feature type="transmembrane region" description="Helical" evidence="1">
    <location>
        <begin position="120"/>
        <end position="142"/>
    </location>
</feature>
<dbReference type="Proteomes" id="UP000280696">
    <property type="component" value="Unassembled WGS sequence"/>
</dbReference>
<name>A0A3A9B1S4_9FIRM</name>
<dbReference type="Gene3D" id="3.30.565.10">
    <property type="entry name" value="Histidine kinase-like ATPase, C-terminal domain"/>
    <property type="match status" value="1"/>
</dbReference>
<organism evidence="3 4">
    <name type="scientific">Parablautia intestinalis</name>
    <dbReference type="NCBI Taxonomy" id="2320100"/>
    <lineage>
        <taxon>Bacteria</taxon>
        <taxon>Bacillati</taxon>
        <taxon>Bacillota</taxon>
        <taxon>Clostridia</taxon>
        <taxon>Lachnospirales</taxon>
        <taxon>Lachnospiraceae</taxon>
        <taxon>Parablautia</taxon>
    </lineage>
</organism>
<feature type="transmembrane region" description="Helical" evidence="1">
    <location>
        <begin position="42"/>
        <end position="64"/>
    </location>
</feature>
<dbReference type="GO" id="GO:0042802">
    <property type="term" value="F:identical protein binding"/>
    <property type="evidence" value="ECO:0007669"/>
    <property type="project" value="TreeGrafter"/>
</dbReference>
<evidence type="ECO:0000313" key="4">
    <source>
        <dbReference type="Proteomes" id="UP000280696"/>
    </source>
</evidence>
<dbReference type="PANTHER" id="PTHR40448">
    <property type="entry name" value="TWO-COMPONENT SENSOR HISTIDINE KINASE"/>
    <property type="match status" value="1"/>
</dbReference>
<dbReference type="InterPro" id="IPR036890">
    <property type="entry name" value="HATPase_C_sf"/>
</dbReference>
<feature type="transmembrane region" description="Helical" evidence="1">
    <location>
        <begin position="188"/>
        <end position="207"/>
    </location>
</feature>
<gene>
    <name evidence="3" type="ORF">D7V94_03220</name>
</gene>